<dbReference type="SMART" id="SM00490">
    <property type="entry name" value="HELICc"/>
    <property type="match status" value="1"/>
</dbReference>
<dbReference type="GO" id="GO:0005524">
    <property type="term" value="F:ATP binding"/>
    <property type="evidence" value="ECO:0007669"/>
    <property type="project" value="UniProtKB-KW"/>
</dbReference>
<evidence type="ECO:0000256" key="5">
    <source>
        <dbReference type="ARBA" id="ARBA00022840"/>
    </source>
</evidence>
<dbReference type="GO" id="GO:0005829">
    <property type="term" value="C:cytosol"/>
    <property type="evidence" value="ECO:0007669"/>
    <property type="project" value="TreeGrafter"/>
</dbReference>
<keyword evidence="5" id="KW-0067">ATP-binding</keyword>
<dbReference type="InterPro" id="IPR014014">
    <property type="entry name" value="RNA_helicase_DEAD_Q_motif"/>
</dbReference>
<dbReference type="VEuPathDB" id="TriTrypDB:TcIL3000_0_33320"/>
<feature type="short sequence motif" description="Q motif" evidence="7">
    <location>
        <begin position="115"/>
        <end position="143"/>
    </location>
</feature>
<feature type="compositionally biased region" description="Basic residues" evidence="8">
    <location>
        <begin position="712"/>
        <end position="726"/>
    </location>
</feature>
<dbReference type="InterPro" id="IPR011545">
    <property type="entry name" value="DEAD/DEAH_box_helicase_dom"/>
</dbReference>
<evidence type="ECO:0000256" key="6">
    <source>
        <dbReference type="ARBA" id="ARBA00022917"/>
    </source>
</evidence>
<dbReference type="SUPFAM" id="SSF52540">
    <property type="entry name" value="P-loop containing nucleoside triphosphate hydrolases"/>
    <property type="match status" value="1"/>
</dbReference>
<dbReference type="InterPro" id="IPR027417">
    <property type="entry name" value="P-loop_NTPase"/>
</dbReference>
<evidence type="ECO:0000259" key="11">
    <source>
        <dbReference type="PROSITE" id="PS51195"/>
    </source>
</evidence>
<dbReference type="CDD" id="cd18787">
    <property type="entry name" value="SF2_C_DEAD"/>
    <property type="match status" value="1"/>
</dbReference>
<evidence type="ECO:0000259" key="9">
    <source>
        <dbReference type="PROSITE" id="PS51192"/>
    </source>
</evidence>
<keyword evidence="13" id="KW-1185">Reference proteome</keyword>
<reference evidence="12 13" key="2">
    <citation type="journal article" date="2012" name="Proc. Natl. Acad. Sci. U.S.A.">
        <title>Antigenic diversity is generated by distinct evolutionary mechanisms in African trypanosome species.</title>
        <authorList>
            <person name="Jackson A.P."/>
            <person name="Berry A."/>
            <person name="Aslett M."/>
            <person name="Allison H.C."/>
            <person name="Burton P."/>
            <person name="Vavrova-Anderson J."/>
            <person name="Brown R."/>
            <person name="Browne H."/>
            <person name="Corton N."/>
            <person name="Hauser H."/>
            <person name="Gamble J."/>
            <person name="Gilderthorp R."/>
            <person name="Marcello L."/>
            <person name="McQuillan J."/>
            <person name="Otto T.D."/>
            <person name="Quail M.A."/>
            <person name="Sanders M.J."/>
            <person name="van Tonder A."/>
            <person name="Ginger M.L."/>
            <person name="Field M.C."/>
            <person name="Barry J.D."/>
            <person name="Hertz-Fowler C."/>
            <person name="Berriman M."/>
        </authorList>
    </citation>
    <scope>NUCLEOTIDE SEQUENCE [LARGE SCALE GENOMIC DNA]</scope>
    <source>
        <strain evidence="12 13">IL3000</strain>
    </source>
</reference>
<dbReference type="PROSITE" id="PS51195">
    <property type="entry name" value="Q_MOTIF"/>
    <property type="match status" value="1"/>
</dbReference>
<evidence type="ECO:0000256" key="4">
    <source>
        <dbReference type="ARBA" id="ARBA00022806"/>
    </source>
</evidence>
<dbReference type="Proteomes" id="UP000000702">
    <property type="component" value="Unassembled WGS sequence"/>
</dbReference>
<protein>
    <submittedName>
        <fullName evidence="12">WGS project CAEQ00000000 data, annotated contig 1335</fullName>
    </submittedName>
</protein>
<feature type="compositionally biased region" description="Basic and acidic residues" evidence="8">
    <location>
        <begin position="679"/>
        <end position="700"/>
    </location>
</feature>
<dbReference type="GO" id="GO:0016787">
    <property type="term" value="F:hydrolase activity"/>
    <property type="evidence" value="ECO:0007669"/>
    <property type="project" value="UniProtKB-KW"/>
</dbReference>
<dbReference type="Gene3D" id="3.40.50.300">
    <property type="entry name" value="P-loop containing nucleotide triphosphate hydrolases"/>
    <property type="match status" value="2"/>
</dbReference>
<dbReference type="FunFam" id="3.40.50.300:FF:002926">
    <property type="entry name" value="ATP-dependent RNA helicase, putative"/>
    <property type="match status" value="1"/>
</dbReference>
<dbReference type="OMA" id="AEVTINH"/>
<dbReference type="AlphaFoldDB" id="F9W5K1"/>
<keyword evidence="4" id="KW-0347">Helicase</keyword>
<name>F9W5K1_TRYCI</name>
<dbReference type="PANTHER" id="PTHR47959">
    <property type="entry name" value="ATP-DEPENDENT RNA HELICASE RHLE-RELATED"/>
    <property type="match status" value="1"/>
</dbReference>
<evidence type="ECO:0000256" key="8">
    <source>
        <dbReference type="SAM" id="MobiDB-lite"/>
    </source>
</evidence>
<feature type="domain" description="DEAD-box RNA helicase Q" evidence="11">
    <location>
        <begin position="115"/>
        <end position="143"/>
    </location>
</feature>
<feature type="domain" description="Helicase ATP-binding" evidence="9">
    <location>
        <begin position="146"/>
        <end position="334"/>
    </location>
</feature>
<evidence type="ECO:0000256" key="7">
    <source>
        <dbReference type="PROSITE-ProRule" id="PRU00552"/>
    </source>
</evidence>
<evidence type="ECO:0000259" key="10">
    <source>
        <dbReference type="PROSITE" id="PS51194"/>
    </source>
</evidence>
<dbReference type="PROSITE" id="PS51192">
    <property type="entry name" value="HELICASE_ATP_BIND_1"/>
    <property type="match status" value="1"/>
</dbReference>
<dbReference type="Pfam" id="PF00270">
    <property type="entry name" value="DEAD"/>
    <property type="match status" value="1"/>
</dbReference>
<reference evidence="13" key="1">
    <citation type="submission" date="2011-07" db="EMBL/GenBank/DDBJ databases">
        <title>Divergent evolution of antigenic variation in African trypanosomes.</title>
        <authorList>
            <person name="Jackson A.P."/>
            <person name="Berry A."/>
            <person name="Allison H.C."/>
            <person name="Burton P."/>
            <person name="Anderson J."/>
            <person name="Aslett M."/>
            <person name="Brown R."/>
            <person name="Corton N."/>
            <person name="Harris D."/>
            <person name="Hauser H."/>
            <person name="Gamble J."/>
            <person name="Gilderthorp R."/>
            <person name="McQuillan J."/>
            <person name="Quail M.A."/>
            <person name="Sanders M."/>
            <person name="Van Tonder A."/>
            <person name="Ginger M.L."/>
            <person name="Donelson J.E."/>
            <person name="Field M.C."/>
            <person name="Barry J.D."/>
            <person name="Berriman M."/>
            <person name="Hertz-Fowler C."/>
        </authorList>
    </citation>
    <scope>NUCLEOTIDE SEQUENCE [LARGE SCALE GENOMIC DNA]</scope>
    <source>
        <strain evidence="13">IL3000</strain>
    </source>
</reference>
<dbReference type="GO" id="GO:0003724">
    <property type="term" value="F:RNA helicase activity"/>
    <property type="evidence" value="ECO:0007669"/>
    <property type="project" value="InterPro"/>
</dbReference>
<dbReference type="PROSITE" id="PS51194">
    <property type="entry name" value="HELICASE_CTER"/>
    <property type="match status" value="1"/>
</dbReference>
<evidence type="ECO:0000256" key="2">
    <source>
        <dbReference type="ARBA" id="ARBA00022741"/>
    </source>
</evidence>
<dbReference type="Pfam" id="PF00271">
    <property type="entry name" value="Helicase_C"/>
    <property type="match status" value="1"/>
</dbReference>
<feature type="region of interest" description="Disordered" evidence="8">
    <location>
        <begin position="77"/>
        <end position="96"/>
    </location>
</feature>
<feature type="compositionally biased region" description="Basic residues" evidence="8">
    <location>
        <begin position="738"/>
        <end position="760"/>
    </location>
</feature>
<dbReference type="InterPro" id="IPR050079">
    <property type="entry name" value="DEAD_box_RNA_helicase"/>
</dbReference>
<accession>F9W5K1</accession>
<keyword evidence="6" id="KW-0648">Protein biosynthesis</keyword>
<proteinExistence type="predicted"/>
<dbReference type="GO" id="GO:0003676">
    <property type="term" value="F:nucleic acid binding"/>
    <property type="evidence" value="ECO:0007669"/>
    <property type="project" value="InterPro"/>
</dbReference>
<dbReference type="PANTHER" id="PTHR47959:SF1">
    <property type="entry name" value="ATP-DEPENDENT RNA HELICASE DBPA"/>
    <property type="match status" value="1"/>
</dbReference>
<feature type="compositionally biased region" description="Basic and acidic residues" evidence="8">
    <location>
        <begin position="374"/>
        <end position="409"/>
    </location>
</feature>
<evidence type="ECO:0000313" key="13">
    <source>
        <dbReference type="Proteomes" id="UP000000702"/>
    </source>
</evidence>
<dbReference type="InterPro" id="IPR014001">
    <property type="entry name" value="Helicase_ATP-bd"/>
</dbReference>
<evidence type="ECO:0000256" key="3">
    <source>
        <dbReference type="ARBA" id="ARBA00022801"/>
    </source>
</evidence>
<comment type="caution">
    <text evidence="12">The sequence shown here is derived from an EMBL/GenBank/DDBJ whole genome shotgun (WGS) entry which is preliminary data.</text>
</comment>
<organism evidence="12 13">
    <name type="scientific">Trypanosoma congolense (strain IL3000)</name>
    <dbReference type="NCBI Taxonomy" id="1068625"/>
    <lineage>
        <taxon>Eukaryota</taxon>
        <taxon>Discoba</taxon>
        <taxon>Euglenozoa</taxon>
        <taxon>Kinetoplastea</taxon>
        <taxon>Metakinetoplastina</taxon>
        <taxon>Trypanosomatida</taxon>
        <taxon>Trypanosomatidae</taxon>
        <taxon>Trypanosoma</taxon>
        <taxon>Nannomonas</taxon>
    </lineage>
</organism>
<feature type="region of interest" description="Disordered" evidence="8">
    <location>
        <begin position="671"/>
        <end position="760"/>
    </location>
</feature>
<dbReference type="InterPro" id="IPR001650">
    <property type="entry name" value="Helicase_C-like"/>
</dbReference>
<dbReference type="SMART" id="SM00487">
    <property type="entry name" value="DEXDc"/>
    <property type="match status" value="1"/>
</dbReference>
<dbReference type="EMBL" id="CAEQ01000724">
    <property type="protein sequence ID" value="CCD12453.1"/>
    <property type="molecule type" value="Genomic_DNA"/>
</dbReference>
<feature type="compositionally biased region" description="Polar residues" evidence="8">
    <location>
        <begin position="1"/>
        <end position="22"/>
    </location>
</feature>
<sequence>MTLTSRLTRRGSATTGRQNPRGVNTIGHGISGRNTFGTRHANRGESDDPSADIVASDVMLEDTSSFFQGIIGARSAPVSRRTSAKDESADEMPGETISAGNGACRISGKQTQDKVMWIELGLCKALVRAISHAGYISPTPVQVKAIPAVLSGNDVCARAVTGSGKTAAFLLPVLHLLLTRAPMKQTNMCSKRRYVRAIILVPTRELGTQCQQILMQFLAFTSNLTVSLAIGGVAPSAQVAALEACPDILIATPGRLVDLLRNYKGVQGSIDISGVEIVVLDECDKMLTVALKDQVVDILKRVPEETRQVLMFSATMTGEVDEFAKEHLFNPKNVDVGHVALQAKLRQQFVRVRFSSSTQPEDNEEANSNASPSCEEHSMRDRSKESQSAERDDAHHSDGTGQQRDLESSAEHITKVKSRYLLSLCMNYFRDRTMIFARYRTTVHRLHLLFSALGLSSVELQGNQTQEERFTSLQKFVSGQVSYLFSTDVASRGLDIKDVTTVINFDLPPTLTAYIHRVGRTARIGGSGTAVSLVDESRDAEIMRKILAVSGVVSNHQAATVRRRDVPEVALLEAARKIDAVFPQVRAELAAEELHASIEKAEKRYGREAGEKVLKETATARPRRAWCLSHAEQKRRDEEARRAYETEAEVTINHFQREMAEWSREENDFLKRQRQERRGKREATARARDKVKGALREMQRKSMSKLQAGVVKKLKKKKLREARKAKRMESREKNGKPAYKRRGGVKSMKRSRHKKRMTRH</sequence>
<feature type="domain" description="Helicase C-terminal" evidence="10">
    <location>
        <begin position="408"/>
        <end position="567"/>
    </location>
</feature>
<feature type="region of interest" description="Disordered" evidence="8">
    <location>
        <begin position="1"/>
        <end position="50"/>
    </location>
</feature>
<keyword evidence="2" id="KW-0547">Nucleotide-binding</keyword>
<dbReference type="GO" id="GO:0003743">
    <property type="term" value="F:translation initiation factor activity"/>
    <property type="evidence" value="ECO:0007669"/>
    <property type="project" value="UniProtKB-KW"/>
</dbReference>
<gene>
    <name evidence="12" type="ORF">TCIL3000_0_33320</name>
</gene>
<feature type="region of interest" description="Disordered" evidence="8">
    <location>
        <begin position="354"/>
        <end position="409"/>
    </location>
</feature>
<evidence type="ECO:0000313" key="12">
    <source>
        <dbReference type="EMBL" id="CCD12453.1"/>
    </source>
</evidence>
<feature type="compositionally biased region" description="Polar residues" evidence="8">
    <location>
        <begin position="354"/>
        <end position="372"/>
    </location>
</feature>
<evidence type="ECO:0000256" key="1">
    <source>
        <dbReference type="ARBA" id="ARBA00022540"/>
    </source>
</evidence>
<keyword evidence="3" id="KW-0378">Hydrolase</keyword>
<keyword evidence="1" id="KW-0396">Initiation factor</keyword>